<comment type="caution">
    <text evidence="2">The sequence shown here is derived from an EMBL/GenBank/DDBJ whole genome shotgun (WGS) entry which is preliminary data.</text>
</comment>
<dbReference type="EMBL" id="JANIEX010000307">
    <property type="protein sequence ID" value="KAJ3569099.1"/>
    <property type="molecule type" value="Genomic_DNA"/>
</dbReference>
<evidence type="ECO:0000256" key="1">
    <source>
        <dbReference type="SAM" id="Phobius"/>
    </source>
</evidence>
<keyword evidence="1" id="KW-1133">Transmembrane helix</keyword>
<feature type="transmembrane region" description="Helical" evidence="1">
    <location>
        <begin position="184"/>
        <end position="206"/>
    </location>
</feature>
<sequence length="349" mass="38488">MSSATPTRVAGGIPATADKMVASAFTGALAFGIYLCTLAFTVRWLLFSDEGWSRRKVVNWQIVFVTTFIFVSTLAYSALDLKNVMDQVRLLMIDPSSEYVEPMWLNICKCMFANSIALSADLVLIYRCYALYGDSLAVIAFPSLLWMSGVVCTGLQTYLQIAHMHNSNLGPYIWAKVNMSNGPGIVLIPFWGSTTVLNVYCTFMLLRRIRRAAQESGPTLSGKQFRFVARSIAESGFIYMSISLAHFIVWFTYDSLAIKTIGVLNVPLIGIAFNLILIRAAHRRMQGFEDKLGIGGIGSIELRNGDAALAVLDIRAEPKQSSEGEGGSSTITKPTVSCMRFIRVIMHQV</sequence>
<name>A0AAD5VZI6_9AGAR</name>
<accession>A0AAD5VZI6</accession>
<reference evidence="2" key="1">
    <citation type="submission" date="2022-07" db="EMBL/GenBank/DDBJ databases">
        <title>Genome Sequence of Leucocoprinus birnbaumii.</title>
        <authorList>
            <person name="Buettner E."/>
        </authorList>
    </citation>
    <scope>NUCLEOTIDE SEQUENCE</scope>
    <source>
        <strain evidence="2">VT141</strain>
    </source>
</reference>
<proteinExistence type="predicted"/>
<feature type="transmembrane region" description="Helical" evidence="1">
    <location>
        <begin position="227"/>
        <end position="250"/>
    </location>
</feature>
<feature type="transmembrane region" description="Helical" evidence="1">
    <location>
        <begin position="58"/>
        <end position="79"/>
    </location>
</feature>
<evidence type="ECO:0000313" key="2">
    <source>
        <dbReference type="EMBL" id="KAJ3569099.1"/>
    </source>
</evidence>
<feature type="transmembrane region" description="Helical" evidence="1">
    <location>
        <begin position="256"/>
        <end position="278"/>
    </location>
</feature>
<keyword evidence="1" id="KW-0812">Transmembrane</keyword>
<keyword evidence="3" id="KW-1185">Reference proteome</keyword>
<gene>
    <name evidence="2" type="ORF">NP233_g5279</name>
</gene>
<dbReference type="Proteomes" id="UP001213000">
    <property type="component" value="Unassembled WGS sequence"/>
</dbReference>
<protein>
    <submittedName>
        <fullName evidence="2">Uncharacterized protein</fullName>
    </submittedName>
</protein>
<evidence type="ECO:0000313" key="3">
    <source>
        <dbReference type="Proteomes" id="UP001213000"/>
    </source>
</evidence>
<feature type="transmembrane region" description="Helical" evidence="1">
    <location>
        <begin position="136"/>
        <end position="159"/>
    </location>
</feature>
<keyword evidence="1" id="KW-0472">Membrane</keyword>
<organism evidence="2 3">
    <name type="scientific">Leucocoprinus birnbaumii</name>
    <dbReference type="NCBI Taxonomy" id="56174"/>
    <lineage>
        <taxon>Eukaryota</taxon>
        <taxon>Fungi</taxon>
        <taxon>Dikarya</taxon>
        <taxon>Basidiomycota</taxon>
        <taxon>Agaricomycotina</taxon>
        <taxon>Agaricomycetes</taxon>
        <taxon>Agaricomycetidae</taxon>
        <taxon>Agaricales</taxon>
        <taxon>Agaricineae</taxon>
        <taxon>Agaricaceae</taxon>
        <taxon>Leucocoprinus</taxon>
    </lineage>
</organism>
<dbReference type="AlphaFoldDB" id="A0AAD5VZI6"/>
<feature type="transmembrane region" description="Helical" evidence="1">
    <location>
        <begin position="20"/>
        <end position="46"/>
    </location>
</feature>